<dbReference type="InterPro" id="IPR057135">
    <property type="entry name" value="At4g27190-like_LRR"/>
</dbReference>
<dbReference type="OMA" id="SEKLICH"/>
<dbReference type="STRING" id="3694.A0A3N7GLG7"/>
<dbReference type="InParanoid" id="A0A3N7GLG7"/>
<proteinExistence type="predicted"/>
<dbReference type="PANTHER" id="PTHR33463">
    <property type="entry name" value="NB-ARC DOMAIN-CONTAINING PROTEIN-RELATED"/>
    <property type="match status" value="1"/>
</dbReference>
<reference evidence="3" key="2">
    <citation type="submission" date="2017-07" db="EMBL/GenBank/DDBJ databases">
        <title>WGS assembly of Populus trichocarpa.</title>
        <authorList>
            <person name="Tuskan G."/>
            <person name="Difazio S."/>
            <person name="Jansson S."/>
            <person name="Bohlmann J."/>
            <person name="Grigoriev I."/>
            <person name="Hellsten U."/>
            <person name="Putnam N."/>
            <person name="Ralph S."/>
            <person name="Rombauts S."/>
            <person name="Salamov A."/>
            <person name="Schein J."/>
            <person name="Sterck L."/>
            <person name="Aerts A."/>
            <person name="Bhalerao R."/>
            <person name="Bhalerao R."/>
            <person name="Blaudez D."/>
            <person name="Boerjan W."/>
            <person name="Brun A."/>
            <person name="Brunner A."/>
            <person name="Busov V."/>
            <person name="Campbell M."/>
            <person name="Carlson J."/>
            <person name="Chalot M."/>
            <person name="Chapman J."/>
            <person name="Chen G."/>
            <person name="Cooper D."/>
            <person name="Coutinho P."/>
            <person name="Couturier J."/>
            <person name="Covert S."/>
            <person name="Cronk Q."/>
            <person name="Cunningham R."/>
            <person name="Davis J."/>
            <person name="Degroeve S."/>
            <person name="Dejardin A."/>
            <person name="Depamphilis C."/>
            <person name="Detter J."/>
            <person name="Dirks B."/>
            <person name="Dubchak I."/>
            <person name="Duplessis S."/>
            <person name="Ehlting J."/>
            <person name="Ellis B."/>
            <person name="Gendler K."/>
            <person name="Goodstein D."/>
            <person name="Gribskov M."/>
            <person name="Grimwood J."/>
            <person name="Groover A."/>
            <person name="Gunter L."/>
            <person name="Hamberger B."/>
            <person name="Heinze B."/>
            <person name="Helariutta Y."/>
            <person name="Henrissat B."/>
            <person name="Holligan D."/>
            <person name="Holt R."/>
            <person name="Huang W."/>
            <person name="Islam-Faridi N."/>
            <person name="Jones S."/>
            <person name="Jones-Rhoades M."/>
            <person name="Jorgensen R."/>
            <person name="Joshi C."/>
            <person name="Kangasjarvi J."/>
            <person name="Karlsson J."/>
            <person name="Kelleher C."/>
            <person name="Kirkpatrick R."/>
            <person name="Kirst M."/>
            <person name="Kohler A."/>
            <person name="Kalluri U."/>
            <person name="Larimer F."/>
            <person name="Leebens-Mack J."/>
            <person name="Leple J."/>
            <person name="Locascio P."/>
            <person name="Lou Y."/>
            <person name="Lucas S."/>
            <person name="Martin F."/>
            <person name="Montanini B."/>
            <person name="Napoli C."/>
            <person name="Nelson D."/>
            <person name="Nelson C."/>
            <person name="Nieminen K."/>
            <person name="Nilsson O."/>
            <person name="Pereda V."/>
            <person name="Peter G."/>
            <person name="Philippe R."/>
            <person name="Pilate G."/>
            <person name="Poliakov A."/>
            <person name="Razumovskaya J."/>
            <person name="Richardson P."/>
            <person name="Rinaldi C."/>
            <person name="Ritland K."/>
            <person name="Rouze P."/>
            <person name="Ryaboy D."/>
            <person name="Schmutz J."/>
            <person name="Schrader J."/>
            <person name="Segerman B."/>
            <person name="Shin H."/>
            <person name="Siddiqui A."/>
            <person name="Sterky F."/>
            <person name="Terry A."/>
            <person name="Tsai C."/>
            <person name="Uberbacher E."/>
            <person name="Unneberg P."/>
            <person name="Vahala J."/>
            <person name="Wall K."/>
            <person name="Wessler S."/>
            <person name="Yang G."/>
            <person name="Yin T."/>
            <person name="Douglas C."/>
            <person name="Marra M."/>
            <person name="Sandberg G."/>
            <person name="Van De Peer Y."/>
            <person name="Rokhsar D."/>
        </authorList>
    </citation>
    <scope>NUCLEOTIDE SEQUENCE</scope>
    <source>
        <strain evidence="3">Nisqually-1</strain>
    </source>
</reference>
<dbReference type="Gramene" id="Potri.T013500.2.v4.1">
    <property type="protein sequence ID" value="Potri.T013500.2.v4.1"/>
    <property type="gene ID" value="Potri.T013500.v4.1"/>
</dbReference>
<dbReference type="EMBL" id="KZ623343">
    <property type="protein sequence ID" value="RQO93138.1"/>
    <property type="molecule type" value="Genomic_DNA"/>
</dbReference>
<sequence length="164" mass="19307">MVYFLVLRSSFFFGCTSMKKLFPLVFLPDLEVIEVSNCEKMEEIIEIRSDDEGLIGELELPKLRDLKLIELPELKSIFSEKLICHSLRVIHVRNCAKLKRMPICRPLLENGQLSPPPSLREIYIEPEEWWETELKWEQSNAKNVLRHLVKFKEVRADGEERPLI</sequence>
<reference evidence="3" key="1">
    <citation type="journal article" date="2006" name="Science">
        <title>The genome of black cottonwood, Populus trichocarpa (Torr. &amp; Gray).</title>
        <authorList>
            <person name="Tuskan G.A."/>
            <person name="Difazio S."/>
            <person name="Jansson S."/>
            <person name="Bohlmann J."/>
            <person name="Grigoriev I."/>
            <person name="Hellsten U."/>
            <person name="Putnam N."/>
            <person name="Ralph S."/>
            <person name="Rombauts S."/>
            <person name="Salamov A."/>
            <person name="Schein J."/>
            <person name="Sterck L."/>
            <person name="Aerts A."/>
            <person name="Bhalerao R.R."/>
            <person name="Bhalerao R.P."/>
            <person name="Blaudez D."/>
            <person name="Boerjan W."/>
            <person name="Brun A."/>
            <person name="Brunner A."/>
            <person name="Busov V."/>
            <person name="Campbell M."/>
            <person name="Carlson J."/>
            <person name="Chalot M."/>
            <person name="Chapman J."/>
            <person name="Chen G.L."/>
            <person name="Cooper D."/>
            <person name="Coutinho P.M."/>
            <person name="Couturier J."/>
            <person name="Covert S."/>
            <person name="Cronk Q."/>
            <person name="Cunningham R."/>
            <person name="Davis J."/>
            <person name="Degroeve S."/>
            <person name="Dejardin A."/>
            <person name="Depamphilis C."/>
            <person name="Detter J."/>
            <person name="Dirks B."/>
            <person name="Dubchak I."/>
            <person name="Duplessis S."/>
            <person name="Ehlting J."/>
            <person name="Ellis B."/>
            <person name="Gendler K."/>
            <person name="Goodstein D."/>
            <person name="Gribskov M."/>
            <person name="Grimwood J."/>
            <person name="Groover A."/>
            <person name="Gunter L."/>
            <person name="Hamberger B."/>
            <person name="Heinze B."/>
            <person name="Helariutta Y."/>
            <person name="Henrissat B."/>
            <person name="Holligan D."/>
            <person name="Holt R."/>
            <person name="Huang W."/>
            <person name="Islam-Faridi N."/>
            <person name="Jones S."/>
            <person name="Jones-Rhoades M."/>
            <person name="Jorgensen R."/>
            <person name="Joshi C."/>
            <person name="Kangasjarvi J."/>
            <person name="Karlsson J."/>
            <person name="Kelleher C."/>
            <person name="Kirkpatrick R."/>
            <person name="Kirst M."/>
            <person name="Kohler A."/>
            <person name="Kalluri U."/>
            <person name="Larimer F."/>
            <person name="Leebens-Mack J."/>
            <person name="Leple J.C."/>
            <person name="Locascio P."/>
            <person name="Lou Y."/>
            <person name="Lucas S."/>
            <person name="Martin F."/>
            <person name="Montanini B."/>
            <person name="Napoli C."/>
            <person name="Nelson D.R."/>
            <person name="Nelson C."/>
            <person name="Nieminen K."/>
            <person name="Nilsson O."/>
            <person name="Pereda V."/>
            <person name="Peter G."/>
            <person name="Philippe R."/>
            <person name="Pilate G."/>
            <person name="Poliakov A."/>
            <person name="Razumovskaya J."/>
            <person name="Richardson P."/>
            <person name="Rinaldi C."/>
            <person name="Ritland K."/>
            <person name="Rouze P."/>
            <person name="Ryaboy D."/>
            <person name="Schmutz J."/>
            <person name="Schrader J."/>
            <person name="Segerman B."/>
            <person name="Shin H."/>
            <person name="Siddiqui A."/>
            <person name="Sterky F."/>
            <person name="Terry A."/>
            <person name="Tsai C.J."/>
            <person name="Uberbacher E."/>
            <person name="Unneberg P."/>
            <person name="Vahala J."/>
            <person name="Wall K."/>
            <person name="Wessler S."/>
            <person name="Yang G."/>
            <person name="Yin T."/>
            <person name="Douglas C."/>
            <person name="Marra M."/>
            <person name="Sandberg G."/>
            <person name="Van de Peer Y."/>
            <person name="Rokhsar D."/>
        </authorList>
    </citation>
    <scope>NUCLEOTIDE SEQUENCE [LARGE SCALE GENOMIC DNA]</scope>
    <source>
        <strain evidence="3">Nisqually-1</strain>
    </source>
</reference>
<dbReference type="InterPro" id="IPR032675">
    <property type="entry name" value="LRR_dom_sf"/>
</dbReference>
<evidence type="ECO:0000313" key="3">
    <source>
        <dbReference type="EMBL" id="RQO93138.1"/>
    </source>
</evidence>
<organism evidence="3">
    <name type="scientific">Populus trichocarpa</name>
    <name type="common">Western balsam poplar</name>
    <name type="synonym">Populus balsamifera subsp. trichocarpa</name>
    <dbReference type="NCBI Taxonomy" id="3694"/>
    <lineage>
        <taxon>Eukaryota</taxon>
        <taxon>Viridiplantae</taxon>
        <taxon>Streptophyta</taxon>
        <taxon>Embryophyta</taxon>
        <taxon>Tracheophyta</taxon>
        <taxon>Spermatophyta</taxon>
        <taxon>Magnoliopsida</taxon>
        <taxon>eudicotyledons</taxon>
        <taxon>Gunneridae</taxon>
        <taxon>Pentapetalae</taxon>
        <taxon>rosids</taxon>
        <taxon>fabids</taxon>
        <taxon>Malpighiales</taxon>
        <taxon>Salicaceae</taxon>
        <taxon>Saliceae</taxon>
        <taxon>Populus</taxon>
    </lineage>
</organism>
<gene>
    <name evidence="3" type="ORF">POPTR_T013500</name>
</gene>
<protein>
    <recommendedName>
        <fullName evidence="2">Disease resistance protein At4g27190-like leucine-rich repeats domain-containing protein</fullName>
    </recommendedName>
</protein>
<dbReference type="PANTHER" id="PTHR33463:SF187">
    <property type="entry name" value="AND NB-ARC DOMAIN DISEASE RESISTANCE PROTEIN, PUTATIVE-RELATED"/>
    <property type="match status" value="1"/>
</dbReference>
<dbReference type="Gene3D" id="3.80.10.10">
    <property type="entry name" value="Ribonuclease Inhibitor"/>
    <property type="match status" value="1"/>
</dbReference>
<evidence type="ECO:0000256" key="1">
    <source>
        <dbReference type="ARBA" id="ARBA00022821"/>
    </source>
</evidence>
<name>A0A3N7GLG7_POPTR</name>
<dbReference type="SUPFAM" id="SSF52058">
    <property type="entry name" value="L domain-like"/>
    <property type="match status" value="1"/>
</dbReference>
<dbReference type="InterPro" id="IPR050905">
    <property type="entry name" value="Plant_NBS-LRR"/>
</dbReference>
<feature type="domain" description="Disease resistance protein At4g27190-like leucine-rich repeats" evidence="2">
    <location>
        <begin position="12"/>
        <end position="101"/>
    </location>
</feature>
<keyword evidence="1" id="KW-0611">Plant defense</keyword>
<evidence type="ECO:0000259" key="2">
    <source>
        <dbReference type="Pfam" id="PF23247"/>
    </source>
</evidence>
<dbReference type="Pfam" id="PF23247">
    <property type="entry name" value="LRR_RPS2"/>
    <property type="match status" value="1"/>
</dbReference>
<dbReference type="AlphaFoldDB" id="A0A3N7GLG7"/>
<accession>A0A3N7GLG7</accession>